<feature type="compositionally biased region" description="Acidic residues" evidence="1">
    <location>
        <begin position="312"/>
        <end position="388"/>
    </location>
</feature>
<name>A0AAN8QWT1_9TELE</name>
<proteinExistence type="predicted"/>
<keyword evidence="4" id="KW-1185">Reference proteome</keyword>
<sequence length="587" mass="66244">MTKRKSKTAANLKPEHEDNSFLIESHPVSKSRGRVNQVALPCMLFLIVGIGGAAWGWFCLQQQQSIDQLSETFRAMQIRITKFQQQMGLRDAQMRSGGLIEERILALEAAQKQAQQKVEITLATSEQLKSIDLKSQVWALHNEMNTRLAEFQQVAVSSAALQAMIKNKSNDLESVKESVAAISSSNSALAVSVSGLTSMVDNIKSRLDKQVSTVDGLPSQLEGQVTEQRELREFLSLHRVVLHNNHQEVGQIKELLEAWQAKKARALEQQLQLVTRTLDEQHVSSQRLHSHLKKQLEAVHSQLVNGGPLSQEEVDSEAEEASEMAEEEQEVTEEEPAEEEVEEDVTEEAVEQEAEDGDVTEEAVEQDAEEEGVTEEEMEQEAEEEDVTEGAVKQEAEEEEVTEEAVEQEAEEEEMEQEESVKEEVTEEPEEWLVAVESLEDGVTEEQLEEEIGEEEEEEEQPKEEPEEEEEEIGEEEEEEEEQPKEEPEEEEEEIDDDDDFPEDWSPEEQCPESALISGTAVKSQAVSLPIQSTAPPSAHPLPPPQLPHFCYSLTRHSSHLRITQHHLKIDPTPDHSYFCIIRSLLI</sequence>
<evidence type="ECO:0000256" key="1">
    <source>
        <dbReference type="SAM" id="MobiDB-lite"/>
    </source>
</evidence>
<keyword evidence="2" id="KW-0472">Membrane</keyword>
<dbReference type="AlphaFoldDB" id="A0AAN8QWT1"/>
<feature type="transmembrane region" description="Helical" evidence="2">
    <location>
        <begin position="38"/>
        <end position="58"/>
    </location>
</feature>
<dbReference type="EMBL" id="JAGTTL010000008">
    <property type="protein sequence ID" value="KAK6318814.1"/>
    <property type="molecule type" value="Genomic_DNA"/>
</dbReference>
<evidence type="ECO:0000256" key="2">
    <source>
        <dbReference type="SAM" id="Phobius"/>
    </source>
</evidence>
<feature type="compositionally biased region" description="Acidic residues" evidence="1">
    <location>
        <begin position="438"/>
        <end position="511"/>
    </location>
</feature>
<organism evidence="3 4">
    <name type="scientific">Coregonus suidteri</name>
    <dbReference type="NCBI Taxonomy" id="861788"/>
    <lineage>
        <taxon>Eukaryota</taxon>
        <taxon>Metazoa</taxon>
        <taxon>Chordata</taxon>
        <taxon>Craniata</taxon>
        <taxon>Vertebrata</taxon>
        <taxon>Euteleostomi</taxon>
        <taxon>Actinopterygii</taxon>
        <taxon>Neopterygii</taxon>
        <taxon>Teleostei</taxon>
        <taxon>Protacanthopterygii</taxon>
        <taxon>Salmoniformes</taxon>
        <taxon>Salmonidae</taxon>
        <taxon>Coregoninae</taxon>
        <taxon>Coregonus</taxon>
    </lineage>
</organism>
<comment type="caution">
    <text evidence="3">The sequence shown here is derived from an EMBL/GenBank/DDBJ whole genome shotgun (WGS) entry which is preliminary data.</text>
</comment>
<evidence type="ECO:0000313" key="3">
    <source>
        <dbReference type="EMBL" id="KAK6318814.1"/>
    </source>
</evidence>
<reference evidence="3 4" key="1">
    <citation type="submission" date="2021-04" db="EMBL/GenBank/DDBJ databases">
        <authorList>
            <person name="De Guttry C."/>
            <person name="Zahm M."/>
            <person name="Klopp C."/>
            <person name="Cabau C."/>
            <person name="Louis A."/>
            <person name="Berthelot C."/>
            <person name="Parey E."/>
            <person name="Roest Crollius H."/>
            <person name="Montfort J."/>
            <person name="Robinson-Rechavi M."/>
            <person name="Bucao C."/>
            <person name="Bouchez O."/>
            <person name="Gislard M."/>
            <person name="Lluch J."/>
            <person name="Milhes M."/>
            <person name="Lampietro C."/>
            <person name="Lopez Roques C."/>
            <person name="Donnadieu C."/>
            <person name="Braasch I."/>
            <person name="Desvignes T."/>
            <person name="Postlethwait J."/>
            <person name="Bobe J."/>
            <person name="Wedekind C."/>
            <person name="Guiguen Y."/>
        </authorList>
    </citation>
    <scope>NUCLEOTIDE SEQUENCE [LARGE SCALE GENOMIC DNA]</scope>
    <source>
        <strain evidence="3">Cs_M1</strain>
        <tissue evidence="3">Blood</tissue>
    </source>
</reference>
<protein>
    <submittedName>
        <fullName evidence="3">Uncharacterized protein</fullName>
    </submittedName>
</protein>
<feature type="region of interest" description="Disordered" evidence="1">
    <location>
        <begin position="304"/>
        <end position="543"/>
    </location>
</feature>
<keyword evidence="2" id="KW-1133">Transmembrane helix</keyword>
<accession>A0AAN8QWT1</accession>
<evidence type="ECO:0000313" key="4">
    <source>
        <dbReference type="Proteomes" id="UP001356427"/>
    </source>
</evidence>
<gene>
    <name evidence="3" type="ORF">J4Q44_G00100250</name>
</gene>
<keyword evidence="2" id="KW-0812">Transmembrane</keyword>
<feature type="compositionally biased region" description="Polar residues" evidence="1">
    <location>
        <begin position="521"/>
        <end position="534"/>
    </location>
</feature>
<feature type="compositionally biased region" description="Acidic residues" evidence="1">
    <location>
        <begin position="396"/>
        <end position="418"/>
    </location>
</feature>
<dbReference type="Proteomes" id="UP001356427">
    <property type="component" value="Unassembled WGS sequence"/>
</dbReference>